<feature type="region of interest" description="Disordered" evidence="3">
    <location>
        <begin position="14"/>
        <end position="142"/>
    </location>
</feature>
<sequence>MVKSVNEKIQKYISKQQNANDYDIENEGLKNFSSDSDSSDDEDHRKDHYVSVGKSKLRQQLETKQKEVESLAQGEKVSRKDLFNNENTHVPEQDDEDDENDEDEDFVSAEEEQSDANEEATSEEEQSEQDSSDSASEESDLKPTLNVYQQFSQIQSKDAIKGKAIIDQNKEFDNILDIRMQLQKAITVFNTNYKVEGLSKELKSIAKENNALLKEIIIELNKKRLTLHKKDHFTTREYSTDTDNYKRVTKDLNTTLSRFNKVTLSKWAKKTLQADQNLLEHIDNLLLDKHKLVSSIRQPKFNDIQFYKNLLNQLIQQKLNTSNNNSSLATTGNKATEIRLIKKDNSGTKASKGRKLDYTVQQKLINYETPNINNKLWDDFKRDEFFVGLFGRKVDIWSMDQSEEESESSESDMSEEEVVNDGLQIFG</sequence>
<comment type="similarity">
    <text evidence="1">Belongs to the AATF family.</text>
</comment>
<evidence type="ECO:0000313" key="7">
    <source>
        <dbReference type="Proteomes" id="UP000183365"/>
    </source>
</evidence>
<dbReference type="EMBL" id="FQNF01000005">
    <property type="protein sequence ID" value="SGZ38247.1"/>
    <property type="molecule type" value="Genomic_DNA"/>
</dbReference>
<dbReference type="InterPro" id="IPR039223">
    <property type="entry name" value="AATF/Bfr2"/>
</dbReference>
<reference evidence="7" key="1">
    <citation type="submission" date="2016-11" db="EMBL/GenBank/DDBJ databases">
        <authorList>
            <person name="Guldener U."/>
        </authorList>
    </citation>
    <scope>NUCLEOTIDE SEQUENCE [LARGE SCALE GENOMIC DNA]</scope>
</reference>
<feature type="compositionally biased region" description="Basic and acidic residues" evidence="3">
    <location>
        <begin position="59"/>
        <end position="69"/>
    </location>
</feature>
<protein>
    <recommendedName>
        <fullName evidence="2">Protein BFR2</fullName>
    </recommendedName>
</protein>
<proteinExistence type="inferred from homology"/>
<evidence type="ECO:0000259" key="5">
    <source>
        <dbReference type="Pfam" id="PF13339"/>
    </source>
</evidence>
<dbReference type="Pfam" id="PF13339">
    <property type="entry name" value="AATF-Che1"/>
    <property type="match status" value="1"/>
</dbReference>
<dbReference type="VEuPathDB" id="FungiDB:HGUI_00447"/>
<feature type="compositionally biased region" description="Acidic residues" evidence="3">
    <location>
        <begin position="93"/>
        <end position="138"/>
    </location>
</feature>
<dbReference type="PANTHER" id="PTHR15565">
    <property type="entry name" value="AATF PROTEIN APOPTOSIS ANTAGONIZING TRANSCRIPTION FACTOR"/>
    <property type="match status" value="1"/>
</dbReference>
<feature type="domain" description="AATF leucine zipper-containing" evidence="5">
    <location>
        <begin position="158"/>
        <end position="270"/>
    </location>
</feature>
<dbReference type="AlphaFoldDB" id="A0A1L0CU27"/>
<organism evidence="6 7">
    <name type="scientific">Hanseniaspora guilliermondii</name>
    <dbReference type="NCBI Taxonomy" id="56406"/>
    <lineage>
        <taxon>Eukaryota</taxon>
        <taxon>Fungi</taxon>
        <taxon>Dikarya</taxon>
        <taxon>Ascomycota</taxon>
        <taxon>Saccharomycotina</taxon>
        <taxon>Saccharomycetes</taxon>
        <taxon>Saccharomycodales</taxon>
        <taxon>Saccharomycodaceae</taxon>
        <taxon>Hanseniaspora</taxon>
    </lineage>
</organism>
<evidence type="ECO:0000259" key="4">
    <source>
        <dbReference type="Pfam" id="PF08164"/>
    </source>
</evidence>
<dbReference type="Pfam" id="PF08164">
    <property type="entry name" value="TRAUB"/>
    <property type="match status" value="1"/>
</dbReference>
<dbReference type="PANTHER" id="PTHR15565:SF0">
    <property type="entry name" value="PROTEIN AATF"/>
    <property type="match status" value="1"/>
</dbReference>
<feature type="domain" description="Apoptosis-antagonizing transcription factor C-terminal" evidence="4">
    <location>
        <begin position="307"/>
        <end position="390"/>
    </location>
</feature>
<gene>
    <name evidence="6" type="ORF">HGUI_00447</name>
</gene>
<dbReference type="InterPro" id="IPR025160">
    <property type="entry name" value="AATF"/>
</dbReference>
<evidence type="ECO:0000256" key="3">
    <source>
        <dbReference type="SAM" id="MobiDB-lite"/>
    </source>
</evidence>
<evidence type="ECO:0000313" key="6">
    <source>
        <dbReference type="EMBL" id="SGZ38247.1"/>
    </source>
</evidence>
<feature type="compositionally biased region" description="Acidic residues" evidence="3">
    <location>
        <begin position="401"/>
        <end position="419"/>
    </location>
</feature>
<dbReference type="OrthoDB" id="5783963at2759"/>
<dbReference type="Proteomes" id="UP000183365">
    <property type="component" value="Unassembled WGS sequence"/>
</dbReference>
<feature type="region of interest" description="Disordered" evidence="3">
    <location>
        <begin position="400"/>
        <end position="427"/>
    </location>
</feature>
<name>A0A1L0CU27_9ASCO</name>
<dbReference type="GO" id="GO:0005730">
    <property type="term" value="C:nucleolus"/>
    <property type="evidence" value="ECO:0007669"/>
    <property type="project" value="TreeGrafter"/>
</dbReference>
<accession>A0A1L0CU27</accession>
<dbReference type="GO" id="GO:0000462">
    <property type="term" value="P:maturation of SSU-rRNA from tricistronic rRNA transcript (SSU-rRNA, 5.8S rRNA, LSU-rRNA)"/>
    <property type="evidence" value="ECO:0007669"/>
    <property type="project" value="TreeGrafter"/>
</dbReference>
<dbReference type="InterPro" id="IPR012617">
    <property type="entry name" value="AATF_C"/>
</dbReference>
<evidence type="ECO:0000256" key="2">
    <source>
        <dbReference type="ARBA" id="ARBA00013850"/>
    </source>
</evidence>
<evidence type="ECO:0000256" key="1">
    <source>
        <dbReference type="ARBA" id="ARBA00008966"/>
    </source>
</evidence>
<keyword evidence="7" id="KW-1185">Reference proteome</keyword>